<keyword evidence="5" id="KW-1185">Reference proteome</keyword>
<dbReference type="RefSeq" id="WP_340196414.1">
    <property type="nucleotide sequence ID" value="NZ_JBBKAP010000031.1"/>
</dbReference>
<proteinExistence type="predicted"/>
<dbReference type="PROSITE" id="PS51257">
    <property type="entry name" value="PROKAR_LIPOPROTEIN"/>
    <property type="match status" value="1"/>
</dbReference>
<evidence type="ECO:0000256" key="1">
    <source>
        <dbReference type="SAM" id="MobiDB-lite"/>
    </source>
</evidence>
<dbReference type="Proteomes" id="UP001370299">
    <property type="component" value="Unassembled WGS sequence"/>
</dbReference>
<feature type="domain" description="PepSY" evidence="3">
    <location>
        <begin position="153"/>
        <end position="206"/>
    </location>
</feature>
<sequence length="214" mass="21517">MTFRTQLQKPSARRVAALAALPVVAALALTGCSTDDTANGSSDSAASSSNGSSTTGATGGDSTTAASAASNDALLAAVATARKSVGSGTVISVEQEQRGSAYEVLVVTKDGTEHEVHTDADGTGVTGTPQTETADADDRAEHERFVAAADLDVSKAVSAFEDLHAGAITELGLDDHLGKVVWEGDVVDGSGTKHSVRIDAGSGDVVTDQVDTDD</sequence>
<evidence type="ECO:0000313" key="4">
    <source>
        <dbReference type="EMBL" id="MEK0172512.1"/>
    </source>
</evidence>
<feature type="signal peptide" evidence="2">
    <location>
        <begin position="1"/>
        <end position="25"/>
    </location>
</feature>
<reference evidence="4 5" key="1">
    <citation type="submission" date="2024-03" db="EMBL/GenBank/DDBJ databases">
        <title>Whole genomes of four grape xylem sap localized bacterial endophytes.</title>
        <authorList>
            <person name="Kumar G."/>
            <person name="Savka M.A."/>
        </authorList>
    </citation>
    <scope>NUCLEOTIDE SEQUENCE [LARGE SCALE GENOMIC DNA]</scope>
    <source>
        <strain evidence="4 5">RIT_GXS8</strain>
    </source>
</reference>
<name>A0ABU8YDE7_9MICO</name>
<gene>
    <name evidence="4" type="ORF">WMN62_13625</name>
</gene>
<evidence type="ECO:0000313" key="5">
    <source>
        <dbReference type="Proteomes" id="UP001370299"/>
    </source>
</evidence>
<evidence type="ECO:0000259" key="3">
    <source>
        <dbReference type="Pfam" id="PF03413"/>
    </source>
</evidence>
<dbReference type="Gene3D" id="3.30.505.20">
    <property type="match status" value="1"/>
</dbReference>
<feature type="region of interest" description="Disordered" evidence="1">
    <location>
        <begin position="116"/>
        <end position="138"/>
    </location>
</feature>
<feature type="region of interest" description="Disordered" evidence="1">
    <location>
        <begin position="35"/>
        <end position="66"/>
    </location>
</feature>
<keyword evidence="2" id="KW-0732">Signal</keyword>
<comment type="caution">
    <text evidence="4">The sequence shown here is derived from an EMBL/GenBank/DDBJ whole genome shotgun (WGS) entry which is preliminary data.</text>
</comment>
<dbReference type="Pfam" id="PF03413">
    <property type="entry name" value="PepSY"/>
    <property type="match status" value="1"/>
</dbReference>
<organism evidence="4 5">
    <name type="scientific">Curtobacterium citreum</name>
    <dbReference type="NCBI Taxonomy" id="2036"/>
    <lineage>
        <taxon>Bacteria</taxon>
        <taxon>Bacillati</taxon>
        <taxon>Actinomycetota</taxon>
        <taxon>Actinomycetes</taxon>
        <taxon>Micrococcales</taxon>
        <taxon>Microbacteriaceae</taxon>
        <taxon>Curtobacterium</taxon>
    </lineage>
</organism>
<dbReference type="Gene3D" id="3.10.450.40">
    <property type="match status" value="1"/>
</dbReference>
<evidence type="ECO:0000256" key="2">
    <source>
        <dbReference type="SAM" id="SignalP"/>
    </source>
</evidence>
<dbReference type="InterPro" id="IPR025711">
    <property type="entry name" value="PepSY"/>
</dbReference>
<feature type="chain" id="PRO_5045058741" evidence="2">
    <location>
        <begin position="26"/>
        <end position="214"/>
    </location>
</feature>
<accession>A0ABU8YDE7</accession>
<protein>
    <submittedName>
        <fullName evidence="4">PepSY domain-containing protein</fullName>
    </submittedName>
</protein>
<dbReference type="EMBL" id="JBBLYY010000066">
    <property type="protein sequence ID" value="MEK0172512.1"/>
    <property type="molecule type" value="Genomic_DNA"/>
</dbReference>